<proteinExistence type="inferred from homology"/>
<dbReference type="NCBIfam" id="TIGR00536">
    <property type="entry name" value="hemK_fam"/>
    <property type="match status" value="1"/>
</dbReference>
<evidence type="ECO:0000313" key="8">
    <source>
        <dbReference type="EMBL" id="ANZ59699.1"/>
    </source>
</evidence>
<dbReference type="RefSeq" id="WP_054646353.1">
    <property type="nucleotide sequence ID" value="NZ_MIXS01000001.1"/>
</dbReference>
<dbReference type="KEGG" id="lle:AYR59_06600"/>
<feature type="domain" description="Methyltransferase small" evidence="6">
    <location>
        <begin position="112"/>
        <end position="201"/>
    </location>
</feature>
<sequence length="288" mass="32915">MMTKLKSNATVFEALNWASLCLQKNNLEANGARYLMLDQMNWDETNLLLHYRQHLSESEQKTFETHVHRLLLGEPAQYITGNAYFYGFPFYVNQNVLIPRPETEELVEWILRDHLEPQLKVLDIGTGSGAIAITLKKHRPNWKITASDISSSALQVAKQNAELNGVSINFQASDLFKQIKSQNFDVIVSNPPYISTDEVKYMDQSVIQYEPQQALFAQHEGLLLYERLADSAKSYLVNNGDLYLEIGFQQGKAVKSLLERSNSFAKIELQKDLAEHDRMIKMTLKGDN</sequence>
<evidence type="ECO:0000256" key="4">
    <source>
        <dbReference type="ARBA" id="ARBA00048391"/>
    </source>
</evidence>
<feature type="domain" description="Release factor glutamine methyltransferase N-terminal" evidence="7">
    <location>
        <begin position="13"/>
        <end position="81"/>
    </location>
</feature>
<dbReference type="Gene3D" id="1.10.8.10">
    <property type="entry name" value="DNA helicase RuvA subunit, C-terminal domain"/>
    <property type="match status" value="1"/>
</dbReference>
<dbReference type="InterPro" id="IPR019874">
    <property type="entry name" value="RF_methyltr_PrmC"/>
</dbReference>
<dbReference type="GO" id="GO:0032259">
    <property type="term" value="P:methylation"/>
    <property type="evidence" value="ECO:0007669"/>
    <property type="project" value="UniProtKB-KW"/>
</dbReference>
<keyword evidence="3 5" id="KW-0949">S-adenosyl-L-methionine</keyword>
<dbReference type="GO" id="GO:0102559">
    <property type="term" value="F:peptide chain release factor N(5)-glutamine methyltransferase activity"/>
    <property type="evidence" value="ECO:0007669"/>
    <property type="project" value="UniProtKB-EC"/>
</dbReference>
<dbReference type="InterPro" id="IPR050320">
    <property type="entry name" value="N5-glutamine_MTase"/>
</dbReference>
<dbReference type="InterPro" id="IPR040758">
    <property type="entry name" value="PrmC_N"/>
</dbReference>
<accession>A0AB33BD32</accession>
<feature type="binding site" evidence="5">
    <location>
        <position position="190"/>
    </location>
    <ligand>
        <name>S-adenosyl-L-methionine</name>
        <dbReference type="ChEBI" id="CHEBI:59789"/>
    </ligand>
</feature>
<name>A0AB33BD32_9LACO</name>
<keyword evidence="2 5" id="KW-0808">Transferase</keyword>
<dbReference type="Gene3D" id="3.40.50.150">
    <property type="entry name" value="Vaccinia Virus protein VP39"/>
    <property type="match status" value="1"/>
</dbReference>
<dbReference type="CDD" id="cd02440">
    <property type="entry name" value="AdoMet_MTases"/>
    <property type="match status" value="1"/>
</dbReference>
<comment type="function">
    <text evidence="5">Methylates the class 1 translation termination release factors RF1/PrfA and RF2/PrfB on the glutamine residue of the universally conserved GGQ motif.</text>
</comment>
<feature type="binding site" evidence="5">
    <location>
        <begin position="125"/>
        <end position="129"/>
    </location>
    <ligand>
        <name>S-adenosyl-L-methionine</name>
        <dbReference type="ChEBI" id="CHEBI:59789"/>
    </ligand>
</feature>
<dbReference type="EC" id="2.1.1.297" evidence="5"/>
<dbReference type="Proteomes" id="UP000093346">
    <property type="component" value="Chromosome"/>
</dbReference>
<dbReference type="AlphaFoldDB" id="A0AB33BD32"/>
<dbReference type="PANTHER" id="PTHR18895:SF74">
    <property type="entry name" value="MTRF1L RELEASE FACTOR GLUTAMINE METHYLTRANSFERASE"/>
    <property type="match status" value="1"/>
</dbReference>
<evidence type="ECO:0000313" key="9">
    <source>
        <dbReference type="Proteomes" id="UP000093346"/>
    </source>
</evidence>
<dbReference type="HAMAP" id="MF_02126">
    <property type="entry name" value="RF_methyltr_PrmC"/>
    <property type="match status" value="1"/>
</dbReference>
<dbReference type="SUPFAM" id="SSF53335">
    <property type="entry name" value="S-adenosyl-L-methionine-dependent methyltransferases"/>
    <property type="match status" value="1"/>
</dbReference>
<keyword evidence="1 5" id="KW-0489">Methyltransferase</keyword>
<dbReference type="InterPro" id="IPR029063">
    <property type="entry name" value="SAM-dependent_MTases_sf"/>
</dbReference>
<dbReference type="PROSITE" id="PS00092">
    <property type="entry name" value="N6_MTASE"/>
    <property type="match status" value="1"/>
</dbReference>
<dbReference type="FunFam" id="3.40.50.150:FF:000053">
    <property type="entry name" value="Release factor glutamine methyltransferase"/>
    <property type="match status" value="1"/>
</dbReference>
<evidence type="ECO:0000256" key="1">
    <source>
        <dbReference type="ARBA" id="ARBA00022603"/>
    </source>
</evidence>
<dbReference type="InterPro" id="IPR004556">
    <property type="entry name" value="HemK-like"/>
</dbReference>
<feature type="binding site" evidence="5">
    <location>
        <position position="148"/>
    </location>
    <ligand>
        <name>S-adenosyl-L-methionine</name>
        <dbReference type="ChEBI" id="CHEBI:59789"/>
    </ligand>
</feature>
<evidence type="ECO:0000256" key="5">
    <source>
        <dbReference type="HAMAP-Rule" id="MF_02126"/>
    </source>
</evidence>
<dbReference type="PANTHER" id="PTHR18895">
    <property type="entry name" value="HEMK METHYLTRANSFERASE"/>
    <property type="match status" value="1"/>
</dbReference>
<evidence type="ECO:0000256" key="3">
    <source>
        <dbReference type="ARBA" id="ARBA00022691"/>
    </source>
</evidence>
<evidence type="ECO:0000259" key="6">
    <source>
        <dbReference type="Pfam" id="PF05175"/>
    </source>
</evidence>
<evidence type="ECO:0000256" key="2">
    <source>
        <dbReference type="ARBA" id="ARBA00022679"/>
    </source>
</evidence>
<evidence type="ECO:0000259" key="7">
    <source>
        <dbReference type="Pfam" id="PF17827"/>
    </source>
</evidence>
<feature type="binding site" evidence="5">
    <location>
        <begin position="190"/>
        <end position="193"/>
    </location>
    <ligand>
        <name>substrate</name>
    </ligand>
</feature>
<dbReference type="Pfam" id="PF17827">
    <property type="entry name" value="PrmC_N"/>
    <property type="match status" value="1"/>
</dbReference>
<gene>
    <name evidence="5" type="primary">prmC</name>
    <name evidence="8" type="ORF">AYR59_06600</name>
</gene>
<comment type="caution">
    <text evidence="5">Lacks conserved residue(s) required for the propagation of feature annotation.</text>
</comment>
<comment type="catalytic activity">
    <reaction evidence="4 5">
        <text>L-glutaminyl-[peptide chain release factor] + S-adenosyl-L-methionine = N(5)-methyl-L-glutaminyl-[peptide chain release factor] + S-adenosyl-L-homocysteine + H(+)</text>
        <dbReference type="Rhea" id="RHEA:42896"/>
        <dbReference type="Rhea" id="RHEA-COMP:10271"/>
        <dbReference type="Rhea" id="RHEA-COMP:10272"/>
        <dbReference type="ChEBI" id="CHEBI:15378"/>
        <dbReference type="ChEBI" id="CHEBI:30011"/>
        <dbReference type="ChEBI" id="CHEBI:57856"/>
        <dbReference type="ChEBI" id="CHEBI:59789"/>
        <dbReference type="ChEBI" id="CHEBI:61891"/>
        <dbReference type="EC" id="2.1.1.297"/>
    </reaction>
</comment>
<reference evidence="8 9" key="1">
    <citation type="submission" date="2016-03" db="EMBL/GenBank/DDBJ databases">
        <title>Pediococcus and Lactobacillus from brewery environment - whole genome sequencing and assembly.</title>
        <authorList>
            <person name="Behr J."/>
            <person name="Geissler A.J."/>
            <person name="Vogel R.F."/>
        </authorList>
    </citation>
    <scope>NUCLEOTIDE SEQUENCE [LARGE SCALE GENOMIC DNA]</scope>
    <source>
        <strain evidence="8 9">TMW 1.481</strain>
    </source>
</reference>
<dbReference type="InterPro" id="IPR007848">
    <property type="entry name" value="Small_mtfrase_dom"/>
</dbReference>
<dbReference type="InterPro" id="IPR002052">
    <property type="entry name" value="DNA_methylase_N6_adenine_CS"/>
</dbReference>
<dbReference type="Pfam" id="PF05175">
    <property type="entry name" value="MTS"/>
    <property type="match status" value="1"/>
</dbReference>
<dbReference type="NCBIfam" id="TIGR03534">
    <property type="entry name" value="RF_mod_PrmC"/>
    <property type="match status" value="1"/>
</dbReference>
<comment type="similarity">
    <text evidence="5">Belongs to the protein N5-glutamine methyltransferase family. PrmC subfamily.</text>
</comment>
<protein>
    <recommendedName>
        <fullName evidence="5">Release factor glutamine methyltransferase</fullName>
        <shortName evidence="5">RF MTase</shortName>
        <ecNumber evidence="5">2.1.1.297</ecNumber>
    </recommendedName>
    <alternativeName>
        <fullName evidence="5">N5-glutamine methyltransferase PrmC</fullName>
    </alternativeName>
    <alternativeName>
        <fullName evidence="5">Protein-(glutamine-N5) MTase PrmC</fullName>
    </alternativeName>
    <alternativeName>
        <fullName evidence="5">Protein-glutamine N-methyltransferase PrmC</fullName>
    </alternativeName>
</protein>
<dbReference type="EMBL" id="CP014907">
    <property type="protein sequence ID" value="ANZ59699.1"/>
    <property type="molecule type" value="Genomic_DNA"/>
</dbReference>
<organism evidence="8 9">
    <name type="scientific">Fructilactobacillus lindneri</name>
    <dbReference type="NCBI Taxonomy" id="53444"/>
    <lineage>
        <taxon>Bacteria</taxon>
        <taxon>Bacillati</taxon>
        <taxon>Bacillota</taxon>
        <taxon>Bacilli</taxon>
        <taxon>Lactobacillales</taxon>
        <taxon>Lactobacillaceae</taxon>
        <taxon>Fructilactobacillus</taxon>
    </lineage>
</organism>
<dbReference type="GO" id="GO:0003676">
    <property type="term" value="F:nucleic acid binding"/>
    <property type="evidence" value="ECO:0007669"/>
    <property type="project" value="InterPro"/>
</dbReference>